<evidence type="ECO:0000259" key="1">
    <source>
        <dbReference type="PROSITE" id="PS50835"/>
    </source>
</evidence>
<organism evidence="2 3">
    <name type="scientific">Meganyctiphanes norvegica</name>
    <name type="common">Northern krill</name>
    <name type="synonym">Thysanopoda norvegica</name>
    <dbReference type="NCBI Taxonomy" id="48144"/>
    <lineage>
        <taxon>Eukaryota</taxon>
        <taxon>Metazoa</taxon>
        <taxon>Ecdysozoa</taxon>
        <taxon>Arthropoda</taxon>
        <taxon>Crustacea</taxon>
        <taxon>Multicrustacea</taxon>
        <taxon>Malacostraca</taxon>
        <taxon>Eumalacostraca</taxon>
        <taxon>Eucarida</taxon>
        <taxon>Euphausiacea</taxon>
        <taxon>Euphausiidae</taxon>
        <taxon>Meganyctiphanes</taxon>
    </lineage>
</organism>
<evidence type="ECO:0000313" key="2">
    <source>
        <dbReference type="EMBL" id="CAL4058773.1"/>
    </source>
</evidence>
<dbReference type="SUPFAM" id="SSF48726">
    <property type="entry name" value="Immunoglobulin"/>
    <property type="match status" value="1"/>
</dbReference>
<reference evidence="2 3" key="1">
    <citation type="submission" date="2024-05" db="EMBL/GenBank/DDBJ databases">
        <authorList>
            <person name="Wallberg A."/>
        </authorList>
    </citation>
    <scope>NUCLEOTIDE SEQUENCE [LARGE SCALE GENOMIC DNA]</scope>
</reference>
<keyword evidence="3" id="KW-1185">Reference proteome</keyword>
<dbReference type="CDD" id="cd00096">
    <property type="entry name" value="Ig"/>
    <property type="match status" value="1"/>
</dbReference>
<proteinExistence type="predicted"/>
<dbReference type="Proteomes" id="UP001497623">
    <property type="component" value="Unassembled WGS sequence"/>
</dbReference>
<feature type="non-terminal residue" evidence="2">
    <location>
        <position position="186"/>
    </location>
</feature>
<evidence type="ECO:0000313" key="3">
    <source>
        <dbReference type="Proteomes" id="UP001497623"/>
    </source>
</evidence>
<dbReference type="PROSITE" id="PS50835">
    <property type="entry name" value="IG_LIKE"/>
    <property type="match status" value="1"/>
</dbReference>
<gene>
    <name evidence="2" type="ORF">MNOR_LOCUS217</name>
</gene>
<dbReference type="InterPro" id="IPR013783">
    <property type="entry name" value="Ig-like_fold"/>
</dbReference>
<dbReference type="AlphaFoldDB" id="A0AAV2PHG7"/>
<dbReference type="Gene3D" id="2.60.40.10">
    <property type="entry name" value="Immunoglobulins"/>
    <property type="match status" value="1"/>
</dbReference>
<protein>
    <recommendedName>
        <fullName evidence="1">Ig-like domain-containing protein</fullName>
    </recommendedName>
</protein>
<dbReference type="InterPro" id="IPR036179">
    <property type="entry name" value="Ig-like_dom_sf"/>
</dbReference>
<dbReference type="EMBL" id="CAXKWB010000039">
    <property type="protein sequence ID" value="CAL4058773.1"/>
    <property type="molecule type" value="Genomic_DNA"/>
</dbReference>
<accession>A0AAV2PHG7</accession>
<sequence length="186" mass="21483">MPDNVGVAREVFLKWEIFPCRWFMFMNHNGKHNVFTRLVYGVSSCVDTTVYYHIGTDDVERGMSQSMITLWGRKNYWGLGKIEDLITRADIKCLTSESHSMIPEWFRNCNMIPIWNEVSVENTEGNRYRSVLRLSSVTFSSSGTYTCQPPANTQSAYQRLHITRASSFNCIGCFGVKKRTNRNPKL</sequence>
<name>A0AAV2PHG7_MEGNR</name>
<dbReference type="InterPro" id="IPR007110">
    <property type="entry name" value="Ig-like_dom"/>
</dbReference>
<feature type="domain" description="Ig-like" evidence="1">
    <location>
        <begin position="91"/>
        <end position="163"/>
    </location>
</feature>
<comment type="caution">
    <text evidence="2">The sequence shown here is derived from an EMBL/GenBank/DDBJ whole genome shotgun (WGS) entry which is preliminary data.</text>
</comment>